<keyword evidence="2" id="KW-1185">Reference proteome</keyword>
<reference evidence="1 2" key="1">
    <citation type="submission" date="2019-11" db="EMBL/GenBank/DDBJ databases">
        <title>Draft Genome Sequences of Six Type Strains of the Genus Massilia.</title>
        <authorList>
            <person name="Miess H."/>
            <person name="Frediansyah A."/>
            <person name="Goeker M."/>
            <person name="Gross H."/>
        </authorList>
    </citation>
    <scope>NUCLEOTIDE SEQUENCE [LARGE SCALE GENOMIC DNA]</scope>
    <source>
        <strain evidence="1 2">DSM 17513</strain>
    </source>
</reference>
<accession>A0A6I3XKU3</accession>
<dbReference type="Proteomes" id="UP000431684">
    <property type="component" value="Unassembled WGS sequence"/>
</dbReference>
<proteinExistence type="predicted"/>
<dbReference type="AlphaFoldDB" id="A0A6I3XKU3"/>
<protein>
    <submittedName>
        <fullName evidence="1">Uncharacterized protein</fullName>
    </submittedName>
</protein>
<name>A0A6I3XKU3_9BURK</name>
<dbReference type="EMBL" id="WNWM01000002">
    <property type="protein sequence ID" value="MUI16196.1"/>
    <property type="molecule type" value="Genomic_DNA"/>
</dbReference>
<gene>
    <name evidence="1" type="ORF">GJV26_27605</name>
</gene>
<sequence length="190" mass="20820">MNIVCIAWGSLLWKPGPLKLASGWHPGGPLLPLEFARDSDDSEELALVLCPGAPLIPTYWAYVDAPDLDAARAMLAAREKIHPGHPEWIGSFPAVDGAAVQPEIAAWLRARGFDAVVWTALPPKIAGTEGRMPSPAEAVDFLAGLEGETREAARYYVRRTPAHIDTRYRRLIEARLGWRPLHEAAVTRMA</sequence>
<evidence type="ECO:0000313" key="2">
    <source>
        <dbReference type="Proteomes" id="UP000431684"/>
    </source>
</evidence>
<comment type="caution">
    <text evidence="1">The sequence shown here is derived from an EMBL/GenBank/DDBJ whole genome shotgun (WGS) entry which is preliminary data.</text>
</comment>
<dbReference type="OrthoDB" id="262743at2"/>
<evidence type="ECO:0000313" key="1">
    <source>
        <dbReference type="EMBL" id="MUI16196.1"/>
    </source>
</evidence>
<organism evidence="1 2">
    <name type="scientific">Pseudoduganella dura</name>
    <dbReference type="NCBI Taxonomy" id="321982"/>
    <lineage>
        <taxon>Bacteria</taxon>
        <taxon>Pseudomonadati</taxon>
        <taxon>Pseudomonadota</taxon>
        <taxon>Betaproteobacteria</taxon>
        <taxon>Burkholderiales</taxon>
        <taxon>Oxalobacteraceae</taxon>
        <taxon>Telluria group</taxon>
        <taxon>Pseudoduganella</taxon>
    </lineage>
</organism>